<feature type="transmembrane region" description="Helical" evidence="5">
    <location>
        <begin position="153"/>
        <end position="173"/>
    </location>
</feature>
<comment type="similarity">
    <text evidence="5">Belongs to the TatC family.</text>
</comment>
<dbReference type="GO" id="GO:0033281">
    <property type="term" value="C:TAT protein transport complex"/>
    <property type="evidence" value="ECO:0007669"/>
    <property type="project" value="UniProtKB-UniRule"/>
</dbReference>
<comment type="subcellular location">
    <subcellularLocation>
        <location evidence="5">Cell membrane</location>
        <topology evidence="5">Multi-pass membrane protein</topology>
    </subcellularLocation>
    <subcellularLocation>
        <location evidence="1">Membrane</location>
        <topology evidence="1">Multi-pass membrane protein</topology>
    </subcellularLocation>
</comment>
<dbReference type="GO" id="GO:0043953">
    <property type="term" value="P:protein transport by the Tat complex"/>
    <property type="evidence" value="ECO:0007669"/>
    <property type="project" value="UniProtKB-UniRule"/>
</dbReference>
<dbReference type="InterPro" id="IPR002033">
    <property type="entry name" value="TatC"/>
</dbReference>
<feature type="transmembrane region" description="Helical" evidence="5">
    <location>
        <begin position="20"/>
        <end position="36"/>
    </location>
</feature>
<dbReference type="Pfam" id="PF00902">
    <property type="entry name" value="TatC"/>
    <property type="match status" value="1"/>
</dbReference>
<evidence type="ECO:0000256" key="3">
    <source>
        <dbReference type="ARBA" id="ARBA00022989"/>
    </source>
</evidence>
<proteinExistence type="inferred from homology"/>
<dbReference type="PANTHER" id="PTHR30371:SF0">
    <property type="entry name" value="SEC-INDEPENDENT PROTEIN TRANSLOCASE PROTEIN TATC, CHLOROPLASTIC-RELATED"/>
    <property type="match status" value="1"/>
</dbReference>
<feature type="transmembrane region" description="Helical" evidence="5">
    <location>
        <begin position="193"/>
        <end position="209"/>
    </location>
</feature>
<dbReference type="AlphaFoldDB" id="A0A8J6NE68"/>
<keyword evidence="2 5" id="KW-0812">Transmembrane</keyword>
<feature type="transmembrane region" description="Helical" evidence="5">
    <location>
        <begin position="215"/>
        <end position="236"/>
    </location>
</feature>
<evidence type="ECO:0000256" key="4">
    <source>
        <dbReference type="ARBA" id="ARBA00023136"/>
    </source>
</evidence>
<dbReference type="GO" id="GO:0065002">
    <property type="term" value="P:intracellular protein transmembrane transport"/>
    <property type="evidence" value="ECO:0007669"/>
    <property type="project" value="TreeGrafter"/>
</dbReference>
<dbReference type="GO" id="GO:0009977">
    <property type="term" value="F:proton motive force dependent protein transmembrane transporter activity"/>
    <property type="evidence" value="ECO:0007669"/>
    <property type="project" value="TreeGrafter"/>
</dbReference>
<feature type="transmembrane region" description="Helical" evidence="5">
    <location>
        <begin position="67"/>
        <end position="93"/>
    </location>
</feature>
<keyword evidence="5" id="KW-0653">Protein transport</keyword>
<gene>
    <name evidence="5 6" type="primary">tatC</name>
    <name evidence="6" type="ORF">H8E41_10830</name>
</gene>
<name>A0A8J6NE68_9BACT</name>
<evidence type="ECO:0000313" key="7">
    <source>
        <dbReference type="Proteomes" id="UP000614424"/>
    </source>
</evidence>
<accession>A0A8J6NE68</accession>
<keyword evidence="5" id="KW-1003">Cell membrane</keyword>
<dbReference type="NCBIfam" id="TIGR00945">
    <property type="entry name" value="tatC"/>
    <property type="match status" value="1"/>
</dbReference>
<dbReference type="PRINTS" id="PR01840">
    <property type="entry name" value="TATCFAMILY"/>
</dbReference>
<evidence type="ECO:0000313" key="6">
    <source>
        <dbReference type="EMBL" id="MBC8318389.1"/>
    </source>
</evidence>
<evidence type="ECO:0000256" key="5">
    <source>
        <dbReference type="HAMAP-Rule" id="MF_00902"/>
    </source>
</evidence>
<dbReference type="Proteomes" id="UP000614424">
    <property type="component" value="Unassembled WGS sequence"/>
</dbReference>
<comment type="caution">
    <text evidence="6">The sequence shown here is derived from an EMBL/GenBank/DDBJ whole genome shotgun (WGS) entry which is preliminary data.</text>
</comment>
<evidence type="ECO:0000256" key="1">
    <source>
        <dbReference type="ARBA" id="ARBA00004141"/>
    </source>
</evidence>
<keyword evidence="5" id="KW-0813">Transport</keyword>
<keyword evidence="3 5" id="KW-1133">Transmembrane helix</keyword>
<reference evidence="6 7" key="1">
    <citation type="submission" date="2020-08" db="EMBL/GenBank/DDBJ databases">
        <title>Bridging the membrane lipid divide: bacteria of the FCB group superphylum have the potential to synthesize archaeal ether lipids.</title>
        <authorList>
            <person name="Villanueva L."/>
            <person name="Von Meijenfeldt F.A.B."/>
            <person name="Westbye A.B."/>
            <person name="Yadav S."/>
            <person name="Hopmans E.C."/>
            <person name="Dutilh B.E."/>
            <person name="Sinninghe Damste J.S."/>
        </authorList>
    </citation>
    <scope>NUCLEOTIDE SEQUENCE [LARGE SCALE GENOMIC DNA]</scope>
    <source>
        <strain evidence="6">NIOZ-UU47</strain>
    </source>
</reference>
<evidence type="ECO:0000256" key="2">
    <source>
        <dbReference type="ARBA" id="ARBA00022692"/>
    </source>
</evidence>
<comment type="subunit">
    <text evidence="5">Forms a complex with TatA.</text>
</comment>
<keyword evidence="4 5" id="KW-0472">Membrane</keyword>
<dbReference type="EMBL" id="JACNJZ010000155">
    <property type="protein sequence ID" value="MBC8318389.1"/>
    <property type="molecule type" value="Genomic_DNA"/>
</dbReference>
<dbReference type="HAMAP" id="MF_00902">
    <property type="entry name" value="TatC"/>
    <property type="match status" value="1"/>
</dbReference>
<feature type="transmembrane region" description="Helical" evidence="5">
    <location>
        <begin position="105"/>
        <end position="128"/>
    </location>
</feature>
<organism evidence="6 7">
    <name type="scientific">Candidatus Desulfobia pelagia</name>
    <dbReference type="NCBI Taxonomy" id="2841692"/>
    <lineage>
        <taxon>Bacteria</taxon>
        <taxon>Pseudomonadati</taxon>
        <taxon>Thermodesulfobacteriota</taxon>
        <taxon>Desulfobulbia</taxon>
        <taxon>Desulfobulbales</taxon>
        <taxon>Desulfobulbaceae</taxon>
        <taxon>Candidatus Desulfobia</taxon>
    </lineage>
</organism>
<comment type="function">
    <text evidence="5">Part of the twin-arginine translocation (Tat) system that transports large folded proteins containing a characteristic twin-arginine motif in their signal peptide across membranes.</text>
</comment>
<keyword evidence="5" id="KW-0811">Translocation</keyword>
<dbReference type="PANTHER" id="PTHR30371">
    <property type="entry name" value="SEC-INDEPENDENT PROTEIN TRANSLOCASE PROTEIN TATC"/>
    <property type="match status" value="1"/>
</dbReference>
<sequence length="239" mass="27073">MSPLASHFSLHLRELRRRVFIAFAAVFLAAAVAYFFSRPLSQLFMVPLFAAAPDLTGLVYTNLTEAFIAYLKISILVGLIGAFPVILYQAWMFVMPGLHKQEKKLVLTIVFWATTLFIFGVCFAYFVVMPRALMFLMSFSGENLEALPKLDSYLTFIVRTSLAFGLSFEIPFLMVAAGKMNLVAQDYFIRQRVYFYLAILVLSFLLTAGDLFSAMLLAIPLFGLYELGIAVMKIFLWRK</sequence>
<protein>
    <recommendedName>
        <fullName evidence="5">Sec-independent protein translocase protein TatC</fullName>
    </recommendedName>
</protein>